<dbReference type="SUPFAM" id="SSF52540">
    <property type="entry name" value="P-loop containing nucleoside triphosphate hydrolases"/>
    <property type="match status" value="1"/>
</dbReference>
<dbReference type="EMBL" id="CP120627">
    <property type="protein sequence ID" value="WEW55876.1"/>
    <property type="molecule type" value="Genomic_DNA"/>
</dbReference>
<reference evidence="5" key="1">
    <citation type="submission" date="2023-03" db="EMBL/GenBank/DDBJ databases">
        <title>Emydomyces testavorans Genome Sequence.</title>
        <authorList>
            <person name="Hoyer L."/>
        </authorList>
    </citation>
    <scope>NUCLEOTIDE SEQUENCE</scope>
    <source>
        <strain evidence="5">16-2883</strain>
    </source>
</reference>
<dbReference type="AlphaFoldDB" id="A0AAF0DCA1"/>
<feature type="region of interest" description="Disordered" evidence="3">
    <location>
        <begin position="314"/>
        <end position="338"/>
    </location>
</feature>
<dbReference type="GO" id="GO:0003690">
    <property type="term" value="F:double-stranded DNA binding"/>
    <property type="evidence" value="ECO:0007669"/>
    <property type="project" value="TreeGrafter"/>
</dbReference>
<dbReference type="GO" id="GO:0140664">
    <property type="term" value="F:ATP-dependent DNA damage sensor activity"/>
    <property type="evidence" value="ECO:0007669"/>
    <property type="project" value="InterPro"/>
</dbReference>
<dbReference type="GO" id="GO:0003697">
    <property type="term" value="F:single-stranded DNA binding"/>
    <property type="evidence" value="ECO:0007669"/>
    <property type="project" value="TreeGrafter"/>
</dbReference>
<dbReference type="InterPro" id="IPR027417">
    <property type="entry name" value="P-loop_NTPase"/>
</dbReference>
<feature type="region of interest" description="Disordered" evidence="3">
    <location>
        <begin position="434"/>
        <end position="463"/>
    </location>
</feature>
<evidence type="ECO:0000256" key="2">
    <source>
        <dbReference type="ARBA" id="ARBA00022840"/>
    </source>
</evidence>
<feature type="compositionally biased region" description="Polar residues" evidence="3">
    <location>
        <begin position="314"/>
        <end position="332"/>
    </location>
</feature>
<evidence type="ECO:0000256" key="3">
    <source>
        <dbReference type="SAM" id="MobiDB-lite"/>
    </source>
</evidence>
<protein>
    <submittedName>
        <fullName evidence="5">DNA repair protein rhp57</fullName>
    </submittedName>
</protein>
<dbReference type="GO" id="GO:0005524">
    <property type="term" value="F:ATP binding"/>
    <property type="evidence" value="ECO:0007669"/>
    <property type="project" value="UniProtKB-KW"/>
</dbReference>
<evidence type="ECO:0000313" key="6">
    <source>
        <dbReference type="Proteomes" id="UP001219355"/>
    </source>
</evidence>
<evidence type="ECO:0000313" key="5">
    <source>
        <dbReference type="EMBL" id="WEW55876.1"/>
    </source>
</evidence>
<sequence length="601" mass="66369">MDLLTTVPDFPIEPYAHILPKLEKAEISVKELLLLDTLEVAKRTRIPVAEVRRLTNHVLEALHRDLGLDGYQTRRRENRQVGVERRYEDADDGEDACVALQPPSLSFVSTLDPVLDHLLAGGISTGYVTEISGESGSGKTQLLLHLLLSVQLPPPHGLCKNALYVSTEAHLATNRLSQLLKEHSFLSTLPSDTQRPSLDNVLSITTVDLETQDHILSYHVPAAILRQNIGLVVIDSITANYRAESSTDNVTGLLDRAWELKKLGQLLRSLAVKHNIAIVVANQISDRLNHSDGLTWAEEPEYLLNRLAEPFPPQISTQCPESSQHMSSSLTYQSPPSHSSQLLLRQTQSPAAIAQGVTPLPPDNDYHSNNEVSHLNIRNLNSLLSFAYQQPFYTGWGDPYEPEAWKTPALGLVWTNQLGCRIILKIEDSPTVIIPNHEPESNPNPPVDSSDQHRADGEVTQSLSKEVSKNSNCFLAQGNNRSHVPGQGEDEDQEVIEKMRDNGNRVSQTCSDHGTQDQSASQLANTTLFQTPMSRRKRKMQVIFSPWTSGNSISKLESDQKAPVSGYENRSAFTLLDAAEFEILPSGIRGILFCGCPKGAA</sequence>
<dbReference type="Pfam" id="PF08423">
    <property type="entry name" value="Rad51"/>
    <property type="match status" value="1"/>
</dbReference>
<dbReference type="Proteomes" id="UP001219355">
    <property type="component" value="Chromosome 1"/>
</dbReference>
<gene>
    <name evidence="5" type="primary">rhp57</name>
    <name evidence="5" type="ORF">PRK78_001311</name>
</gene>
<name>A0AAF0DCA1_9EURO</name>
<accession>A0AAF0DCA1</accession>
<dbReference type="InterPro" id="IPR020588">
    <property type="entry name" value="RecA_ATP-bd"/>
</dbReference>
<evidence type="ECO:0000256" key="1">
    <source>
        <dbReference type="ARBA" id="ARBA00022741"/>
    </source>
</evidence>
<proteinExistence type="predicted"/>
<dbReference type="GO" id="GO:0061982">
    <property type="term" value="P:meiosis I cell cycle process"/>
    <property type="evidence" value="ECO:0007669"/>
    <property type="project" value="UniProtKB-ARBA"/>
</dbReference>
<dbReference type="GO" id="GO:0000730">
    <property type="term" value="P:DNA recombinase assembly"/>
    <property type="evidence" value="ECO:0007669"/>
    <property type="project" value="TreeGrafter"/>
</dbReference>
<dbReference type="PANTHER" id="PTHR22942">
    <property type="entry name" value="RECA/RAD51/RADA DNA STRAND-PAIRING FAMILY MEMBER"/>
    <property type="match status" value="1"/>
</dbReference>
<organism evidence="5 6">
    <name type="scientific">Emydomyces testavorans</name>
    <dbReference type="NCBI Taxonomy" id="2070801"/>
    <lineage>
        <taxon>Eukaryota</taxon>
        <taxon>Fungi</taxon>
        <taxon>Dikarya</taxon>
        <taxon>Ascomycota</taxon>
        <taxon>Pezizomycotina</taxon>
        <taxon>Eurotiomycetes</taxon>
        <taxon>Eurotiomycetidae</taxon>
        <taxon>Onygenales</taxon>
        <taxon>Nannizziopsiaceae</taxon>
        <taxon>Emydomyces</taxon>
    </lineage>
</organism>
<feature type="domain" description="RecA family profile 1" evidence="4">
    <location>
        <begin position="104"/>
        <end position="284"/>
    </location>
</feature>
<dbReference type="GO" id="GO:0042148">
    <property type="term" value="P:DNA strand invasion"/>
    <property type="evidence" value="ECO:0007669"/>
    <property type="project" value="TreeGrafter"/>
</dbReference>
<dbReference type="PROSITE" id="PS50162">
    <property type="entry name" value="RECA_2"/>
    <property type="match status" value="1"/>
</dbReference>
<keyword evidence="1" id="KW-0547">Nucleotide-binding</keyword>
<dbReference type="Gene3D" id="3.40.50.300">
    <property type="entry name" value="P-loop containing nucleotide triphosphate hydrolases"/>
    <property type="match status" value="1"/>
</dbReference>
<dbReference type="InterPro" id="IPR013632">
    <property type="entry name" value="Rad51_C"/>
</dbReference>
<keyword evidence="2" id="KW-0067">ATP-binding</keyword>
<dbReference type="GO" id="GO:0006312">
    <property type="term" value="P:mitotic recombination"/>
    <property type="evidence" value="ECO:0007669"/>
    <property type="project" value="TreeGrafter"/>
</dbReference>
<dbReference type="PANTHER" id="PTHR22942:SF66">
    <property type="entry name" value="RE19845P"/>
    <property type="match status" value="1"/>
</dbReference>
<keyword evidence="6" id="KW-1185">Reference proteome</keyword>
<evidence type="ECO:0000259" key="4">
    <source>
        <dbReference type="PROSITE" id="PS50162"/>
    </source>
</evidence>
<dbReference type="GO" id="GO:0000150">
    <property type="term" value="F:DNA strand exchange activity"/>
    <property type="evidence" value="ECO:0007669"/>
    <property type="project" value="TreeGrafter"/>
</dbReference>